<reference evidence="7 8" key="1">
    <citation type="submission" date="2020-10" db="EMBL/GenBank/DDBJ databases">
        <title>Connecting structure to function with the recovery of over 1000 high-quality activated sludge metagenome-assembled genomes encoding full-length rRNA genes using long-read sequencing.</title>
        <authorList>
            <person name="Singleton C.M."/>
            <person name="Petriglieri F."/>
            <person name="Kristensen J.M."/>
            <person name="Kirkegaard R.H."/>
            <person name="Michaelsen T.Y."/>
            <person name="Andersen M.H."/>
            <person name="Karst S.M."/>
            <person name="Dueholm M.S."/>
            <person name="Nielsen P.H."/>
            <person name="Albertsen M."/>
        </authorList>
    </citation>
    <scope>NUCLEOTIDE SEQUENCE [LARGE SCALE GENOMIC DNA]</scope>
    <source>
        <strain evidence="7">EsbW_18-Q3-R4-48_BATAC.285</strain>
    </source>
</reference>
<dbReference type="SUPFAM" id="SSF88723">
    <property type="entry name" value="PIN domain-like"/>
    <property type="match status" value="1"/>
</dbReference>
<dbReference type="InterPro" id="IPR002716">
    <property type="entry name" value="PIN_dom"/>
</dbReference>
<comment type="similarity">
    <text evidence="5">Belongs to the PINc/VapC protein family.</text>
</comment>
<dbReference type="GO" id="GO:0090729">
    <property type="term" value="F:toxin activity"/>
    <property type="evidence" value="ECO:0007669"/>
    <property type="project" value="UniProtKB-KW"/>
</dbReference>
<sequence>MIVLDTHIWLWWINADQMRLQSAWTARIESAESVGVSAISCFEVAWLAHHGRIDLPCAEEAWFEKALDGSGITLLPITARIARIAVQLPEHHRDPQDRLIIATALTHDATLISMDDKFPLYAELAGHLLR</sequence>
<dbReference type="AlphaFoldDB" id="A0A935PW15"/>
<dbReference type="InterPro" id="IPR022907">
    <property type="entry name" value="VapC_family"/>
</dbReference>
<keyword evidence="5" id="KW-0800">Toxin</keyword>
<keyword evidence="1 5" id="KW-1277">Toxin-antitoxin system</keyword>
<evidence type="ECO:0000313" key="7">
    <source>
        <dbReference type="EMBL" id="MBK7673483.1"/>
    </source>
</evidence>
<organism evidence="7 8">
    <name type="scientific">Candidatus Accumulibacter proximus</name>
    <dbReference type="NCBI Taxonomy" id="2954385"/>
    <lineage>
        <taxon>Bacteria</taxon>
        <taxon>Pseudomonadati</taxon>
        <taxon>Pseudomonadota</taxon>
        <taxon>Betaproteobacteria</taxon>
        <taxon>Candidatus Accumulibacter</taxon>
    </lineage>
</organism>
<dbReference type="EMBL" id="JADJMH010000001">
    <property type="protein sequence ID" value="MBK7673483.1"/>
    <property type="molecule type" value="Genomic_DNA"/>
</dbReference>
<dbReference type="Pfam" id="PF01850">
    <property type="entry name" value="PIN"/>
    <property type="match status" value="1"/>
</dbReference>
<accession>A0A935PW15</accession>
<dbReference type="PANTHER" id="PTHR36173:SF1">
    <property type="entry name" value="RIBONUCLEASE VAPC22"/>
    <property type="match status" value="1"/>
</dbReference>
<dbReference type="InterPro" id="IPR052919">
    <property type="entry name" value="TA_system_RNase"/>
</dbReference>
<dbReference type="PANTHER" id="PTHR36173">
    <property type="entry name" value="RIBONUCLEASE VAPC16-RELATED"/>
    <property type="match status" value="1"/>
</dbReference>
<comment type="function">
    <text evidence="5">Toxic component of a toxin-antitoxin (TA) system. An RNase.</text>
</comment>
<evidence type="ECO:0000256" key="1">
    <source>
        <dbReference type="ARBA" id="ARBA00022649"/>
    </source>
</evidence>
<comment type="caution">
    <text evidence="7">The sequence shown here is derived from an EMBL/GenBank/DDBJ whole genome shotgun (WGS) entry which is preliminary data.</text>
</comment>
<keyword evidence="3 5" id="KW-0479">Metal-binding</keyword>
<dbReference type="EC" id="3.1.-.-" evidence="5"/>
<dbReference type="Proteomes" id="UP000697998">
    <property type="component" value="Unassembled WGS sequence"/>
</dbReference>
<feature type="domain" description="PIN" evidence="6">
    <location>
        <begin position="2"/>
        <end position="122"/>
    </location>
</feature>
<dbReference type="Gene3D" id="3.40.50.1010">
    <property type="entry name" value="5'-nuclease"/>
    <property type="match status" value="1"/>
</dbReference>
<keyword evidence="2 5" id="KW-0540">Nuclease</keyword>
<evidence type="ECO:0000259" key="6">
    <source>
        <dbReference type="Pfam" id="PF01850"/>
    </source>
</evidence>
<evidence type="ECO:0000256" key="2">
    <source>
        <dbReference type="ARBA" id="ARBA00022722"/>
    </source>
</evidence>
<feature type="binding site" evidence="5">
    <location>
        <position position="5"/>
    </location>
    <ligand>
        <name>Mg(2+)</name>
        <dbReference type="ChEBI" id="CHEBI:18420"/>
    </ligand>
</feature>
<evidence type="ECO:0000256" key="4">
    <source>
        <dbReference type="ARBA" id="ARBA00022801"/>
    </source>
</evidence>
<dbReference type="GO" id="GO:0016787">
    <property type="term" value="F:hydrolase activity"/>
    <property type="evidence" value="ECO:0007669"/>
    <property type="project" value="UniProtKB-KW"/>
</dbReference>
<protein>
    <recommendedName>
        <fullName evidence="5">Ribonuclease VapC</fullName>
        <shortName evidence="5">RNase VapC</shortName>
        <ecNumber evidence="5">3.1.-.-</ecNumber>
    </recommendedName>
    <alternativeName>
        <fullName evidence="5">Toxin VapC</fullName>
    </alternativeName>
</protein>
<dbReference type="GO" id="GO:0004540">
    <property type="term" value="F:RNA nuclease activity"/>
    <property type="evidence" value="ECO:0007669"/>
    <property type="project" value="InterPro"/>
</dbReference>
<evidence type="ECO:0000313" key="8">
    <source>
        <dbReference type="Proteomes" id="UP000697998"/>
    </source>
</evidence>
<evidence type="ECO:0000256" key="3">
    <source>
        <dbReference type="ARBA" id="ARBA00022723"/>
    </source>
</evidence>
<dbReference type="InterPro" id="IPR041705">
    <property type="entry name" value="PIN_Sll0205"/>
</dbReference>
<keyword evidence="4 5" id="KW-0378">Hydrolase</keyword>
<comment type="cofactor">
    <cofactor evidence="5">
        <name>Mg(2+)</name>
        <dbReference type="ChEBI" id="CHEBI:18420"/>
    </cofactor>
</comment>
<name>A0A935PW15_9PROT</name>
<evidence type="ECO:0000256" key="5">
    <source>
        <dbReference type="HAMAP-Rule" id="MF_00265"/>
    </source>
</evidence>
<proteinExistence type="inferred from homology"/>
<dbReference type="HAMAP" id="MF_00265">
    <property type="entry name" value="VapC_Nob1"/>
    <property type="match status" value="1"/>
</dbReference>
<gene>
    <name evidence="5" type="primary">vapC</name>
    <name evidence="7" type="ORF">IPJ27_01210</name>
</gene>
<dbReference type="CDD" id="cd09872">
    <property type="entry name" value="PIN_Sll0205-like"/>
    <property type="match status" value="1"/>
</dbReference>
<keyword evidence="5" id="KW-0460">Magnesium</keyword>
<dbReference type="InterPro" id="IPR029060">
    <property type="entry name" value="PIN-like_dom_sf"/>
</dbReference>
<dbReference type="GO" id="GO:0000287">
    <property type="term" value="F:magnesium ion binding"/>
    <property type="evidence" value="ECO:0007669"/>
    <property type="project" value="UniProtKB-UniRule"/>
</dbReference>
<feature type="binding site" evidence="5">
    <location>
        <position position="97"/>
    </location>
    <ligand>
        <name>Mg(2+)</name>
        <dbReference type="ChEBI" id="CHEBI:18420"/>
    </ligand>
</feature>